<evidence type="ECO:0000313" key="4">
    <source>
        <dbReference type="Proteomes" id="UP000887575"/>
    </source>
</evidence>
<evidence type="ECO:0000256" key="2">
    <source>
        <dbReference type="SAM" id="Phobius"/>
    </source>
</evidence>
<protein>
    <recommendedName>
        <fullName evidence="3">VWFA domain-containing protein</fullName>
    </recommendedName>
</protein>
<dbReference type="SUPFAM" id="SSF53300">
    <property type="entry name" value="vWA-like"/>
    <property type="match status" value="2"/>
</dbReference>
<dbReference type="WBParaSite" id="MBELARI_LOCUS15473">
    <property type="protein sequence ID" value="MBELARI_LOCUS15473"/>
    <property type="gene ID" value="MBELARI_LOCUS15473"/>
</dbReference>
<dbReference type="InterPro" id="IPR036465">
    <property type="entry name" value="vWFA_dom_sf"/>
</dbReference>
<feature type="transmembrane region" description="Helical" evidence="2">
    <location>
        <begin position="7"/>
        <end position="31"/>
    </location>
</feature>
<dbReference type="AlphaFoldDB" id="A0AAF3ENG9"/>
<organism evidence="4 5">
    <name type="scientific">Mesorhabditis belari</name>
    <dbReference type="NCBI Taxonomy" id="2138241"/>
    <lineage>
        <taxon>Eukaryota</taxon>
        <taxon>Metazoa</taxon>
        <taxon>Ecdysozoa</taxon>
        <taxon>Nematoda</taxon>
        <taxon>Chromadorea</taxon>
        <taxon>Rhabditida</taxon>
        <taxon>Rhabditina</taxon>
        <taxon>Rhabditomorpha</taxon>
        <taxon>Rhabditoidea</taxon>
        <taxon>Rhabditidae</taxon>
        <taxon>Mesorhabditinae</taxon>
        <taxon>Mesorhabditis</taxon>
    </lineage>
</organism>
<feature type="compositionally biased region" description="Low complexity" evidence="1">
    <location>
        <begin position="137"/>
        <end position="146"/>
    </location>
</feature>
<accession>A0AAF3ENG9</accession>
<keyword evidence="2" id="KW-0472">Membrane</keyword>
<evidence type="ECO:0000313" key="5">
    <source>
        <dbReference type="WBParaSite" id="MBELARI_LOCUS15473"/>
    </source>
</evidence>
<dbReference type="PROSITE" id="PS50234">
    <property type="entry name" value="VWFA"/>
    <property type="match status" value="1"/>
</dbReference>
<reference evidence="5" key="1">
    <citation type="submission" date="2024-02" db="UniProtKB">
        <authorList>
            <consortium name="WormBaseParasite"/>
        </authorList>
    </citation>
    <scope>IDENTIFICATION</scope>
</reference>
<keyword evidence="2" id="KW-0812">Transmembrane</keyword>
<dbReference type="Proteomes" id="UP000887575">
    <property type="component" value="Unassembled WGS sequence"/>
</dbReference>
<evidence type="ECO:0000259" key="3">
    <source>
        <dbReference type="PROSITE" id="PS50234"/>
    </source>
</evidence>
<dbReference type="SMART" id="SM00327">
    <property type="entry name" value="VWA"/>
    <property type="match status" value="2"/>
</dbReference>
<feature type="region of interest" description="Disordered" evidence="1">
    <location>
        <begin position="123"/>
        <end position="146"/>
    </location>
</feature>
<dbReference type="Gene3D" id="3.40.50.410">
    <property type="entry name" value="von Willebrand factor, type A domain"/>
    <property type="match status" value="1"/>
</dbReference>
<dbReference type="CDD" id="cd00198">
    <property type="entry name" value="vWFA"/>
    <property type="match status" value="1"/>
</dbReference>
<keyword evidence="4" id="KW-1185">Reference proteome</keyword>
<sequence>MARSFDLVKVILAGVSAFLLLLTLIFIILFATKSTKATGFLVSFASDADSSAASKAIEKAFKDAKYTVRNVKVQEAGDGTWKGVVVVKGDQKVDDVSKKVKPDASGYSGLQIRDGSKALDICAPPPPAATTSEKPQSTPSTTAAVPTTWCSDNNGARDYVFLIDVIPSEHLGNGETRKLDVLGDRLDEVIKGIPSNARYAFMTIDGDDEDNPAITQLTNDVKALRQGRDEVIQRIKNANQNDDYAMQSIDWTAIASNFNMLKQGMKPTIPVSIVVITDHRPDAGQSTFFSLRNKGYFITALIGRGTSGYKDLASIPPTLFETYDDLRSDIIPTAMCTVNGDLSTAEPVASLSENSRSDLIDLTDYRDFVAAAKPTFECLTHDIVLVFDETQSIYNDTITDWKELSYKILQDFKWFGDLKVNDDRGVFTRISVVVFGGLEHQDAPGGHANRQVDKSDDNDYSSTVLFDLDKYPDWQSAKSQIAAKVFVYNGLTNITSALNAVQHVFDIAKNYGDDPNYNRTSKRVVITMTDGFLTADEEDATKAQAKILRENYKADLWFVLAEFNVDNVDFPHAYNFAVAMADNKPQRVFNSSKAAMNSNTFEATYGNEYPCPPKRCKVIYFACENTEVLDPMIKGTSNKQCVQESLQLAEYINSQTSNVTFRFLLYSKPELTTIYPAQGEDDSYANFVAQVTPLLDDTIREKKHGGFTYLADALNVIANSFQQYVRKNPLADGALFIAGQFEDGKIQDLDMVKAAAGNVRSKFSHFYVMDRSDPKRALPYGDPNQGWGMVAPKEQTVLFAGKYETDKDALEKIGFFSVISKLDCALPEPYRCKDMFDVQFVFHFSDQVDNDVWDDQKSLINEMLSQFKAPYPVHLGAYFLADDGLDVQMGLQTVDEITSLINVNATTTGSHDMSLWDGVVVDRFLANTGCKKTTSANDRPNVDNIVVIVSNDWTRWAQSAWTDVTNHMDGWKCKDCANYPHFVFLDLSPEKKHPDDYYPIGLNTNENPIYRISNFDLEVRESHNMINDAVHGICLSFDRNCCVDFPCQIYTGQVVCGQKSFIQQITNHEIY</sequence>
<dbReference type="Pfam" id="PF00092">
    <property type="entry name" value="VWA"/>
    <property type="match status" value="1"/>
</dbReference>
<name>A0AAF3ENG9_9BILA</name>
<proteinExistence type="predicted"/>
<dbReference type="InterPro" id="IPR002035">
    <property type="entry name" value="VWF_A"/>
</dbReference>
<keyword evidence="2" id="KW-1133">Transmembrane helix</keyword>
<feature type="domain" description="VWFA" evidence="3">
    <location>
        <begin position="382"/>
        <end position="559"/>
    </location>
</feature>
<evidence type="ECO:0000256" key="1">
    <source>
        <dbReference type="SAM" id="MobiDB-lite"/>
    </source>
</evidence>